<accession>G8JTG2</accession>
<dbReference type="eggNOG" id="KOG0802">
    <property type="taxonomic scope" value="Eukaryota"/>
</dbReference>
<dbReference type="Gene3D" id="3.30.40.10">
    <property type="entry name" value="Zinc/RING finger domain, C3HC4 (zinc finger)"/>
    <property type="match status" value="1"/>
</dbReference>
<feature type="compositionally biased region" description="Gly residues" evidence="2">
    <location>
        <begin position="10"/>
        <end position="30"/>
    </location>
</feature>
<feature type="domain" description="RING-type" evidence="3">
    <location>
        <begin position="279"/>
        <end position="304"/>
    </location>
</feature>
<dbReference type="GO" id="GO:0005737">
    <property type="term" value="C:cytoplasm"/>
    <property type="evidence" value="ECO:0007669"/>
    <property type="project" value="TreeGrafter"/>
</dbReference>
<keyword evidence="5" id="KW-1185">Reference proteome</keyword>
<dbReference type="PANTHER" id="PTHR22765">
    <property type="entry name" value="RING FINGER AND PROTEASE ASSOCIATED DOMAIN-CONTAINING"/>
    <property type="match status" value="1"/>
</dbReference>
<dbReference type="EMBL" id="CP002500">
    <property type="protein sequence ID" value="AET39315.1"/>
    <property type="molecule type" value="Genomic_DNA"/>
</dbReference>
<dbReference type="SMART" id="SM00184">
    <property type="entry name" value="RING"/>
    <property type="match status" value="1"/>
</dbReference>
<keyword evidence="1" id="KW-0862">Zinc</keyword>
<dbReference type="GeneID" id="11472497"/>
<dbReference type="AlphaFoldDB" id="G8JTG2"/>
<feature type="region of interest" description="Disordered" evidence="2">
    <location>
        <begin position="382"/>
        <end position="420"/>
    </location>
</feature>
<dbReference type="InterPro" id="IPR013083">
    <property type="entry name" value="Znf_RING/FYVE/PHD"/>
</dbReference>
<dbReference type="InterPro" id="IPR001841">
    <property type="entry name" value="Znf_RING"/>
</dbReference>
<organism evidence="4 5">
    <name type="scientific">Eremothecium cymbalariae (strain CBS 270.75 / DBVPG 7215 / KCTC 17166 / NRRL Y-17582)</name>
    <name type="common">Yeast</name>
    <dbReference type="NCBI Taxonomy" id="931890"/>
    <lineage>
        <taxon>Eukaryota</taxon>
        <taxon>Fungi</taxon>
        <taxon>Dikarya</taxon>
        <taxon>Ascomycota</taxon>
        <taxon>Saccharomycotina</taxon>
        <taxon>Saccharomycetes</taxon>
        <taxon>Saccharomycetales</taxon>
        <taxon>Saccharomycetaceae</taxon>
        <taxon>Eremothecium</taxon>
    </lineage>
</organism>
<dbReference type="PANTHER" id="PTHR22765:SF416">
    <property type="entry name" value="E3 UBIQUITIN-PROTEIN LIGASE GODZILLA"/>
    <property type="match status" value="1"/>
</dbReference>
<feature type="region of interest" description="Disordered" evidence="2">
    <location>
        <begin position="89"/>
        <end position="117"/>
    </location>
</feature>
<evidence type="ECO:0000256" key="1">
    <source>
        <dbReference type="PROSITE-ProRule" id="PRU00175"/>
    </source>
</evidence>
<feature type="region of interest" description="Disordered" evidence="2">
    <location>
        <begin position="618"/>
        <end position="657"/>
    </location>
</feature>
<feature type="region of interest" description="Disordered" evidence="2">
    <location>
        <begin position="199"/>
        <end position="271"/>
    </location>
</feature>
<feature type="compositionally biased region" description="Low complexity" evidence="2">
    <location>
        <begin position="247"/>
        <end position="264"/>
    </location>
</feature>
<evidence type="ECO:0000313" key="4">
    <source>
        <dbReference type="EMBL" id="AET39315.1"/>
    </source>
</evidence>
<dbReference type="STRING" id="931890.G8JTG2"/>
<dbReference type="GO" id="GO:0006511">
    <property type="term" value="P:ubiquitin-dependent protein catabolic process"/>
    <property type="evidence" value="ECO:0007669"/>
    <property type="project" value="TreeGrafter"/>
</dbReference>
<feature type="region of interest" description="Disordered" evidence="2">
    <location>
        <begin position="508"/>
        <end position="558"/>
    </location>
</feature>
<protein>
    <recommendedName>
        <fullName evidence="3">RING-type domain-containing protein</fullName>
    </recommendedName>
</protein>
<dbReference type="OrthoDB" id="8062037at2759"/>
<keyword evidence="1" id="KW-0863">Zinc-finger</keyword>
<evidence type="ECO:0000259" key="3">
    <source>
        <dbReference type="PROSITE" id="PS50089"/>
    </source>
</evidence>
<dbReference type="GO" id="GO:0008270">
    <property type="term" value="F:zinc ion binding"/>
    <property type="evidence" value="ECO:0007669"/>
    <property type="project" value="UniProtKB-KW"/>
</dbReference>
<dbReference type="GO" id="GO:0061630">
    <property type="term" value="F:ubiquitin protein ligase activity"/>
    <property type="evidence" value="ECO:0007669"/>
    <property type="project" value="TreeGrafter"/>
</dbReference>
<dbReference type="SUPFAM" id="SSF57850">
    <property type="entry name" value="RING/U-box"/>
    <property type="match status" value="1"/>
</dbReference>
<feature type="region of interest" description="Disordered" evidence="2">
    <location>
        <begin position="445"/>
        <end position="485"/>
    </location>
</feature>
<reference evidence="5" key="1">
    <citation type="journal article" date="2012" name="G3 (Bethesda)">
        <title>Pichia sorbitophila, an interspecies yeast hybrid reveals early steps of genome resolution following polyploidization.</title>
        <authorList>
            <person name="Leh Louis V."/>
            <person name="Despons L."/>
            <person name="Friedrich A."/>
            <person name="Martin T."/>
            <person name="Durrens P."/>
            <person name="Casaregola S."/>
            <person name="Neuveglise C."/>
            <person name="Fairhead C."/>
            <person name="Marck C."/>
            <person name="Cruz J.A."/>
            <person name="Straub M.L."/>
            <person name="Kugler V."/>
            <person name="Sacerdot C."/>
            <person name="Uzunov Z."/>
            <person name="Thierry A."/>
            <person name="Weiss S."/>
            <person name="Bleykasten C."/>
            <person name="De Montigny J."/>
            <person name="Jacques N."/>
            <person name="Jung P."/>
            <person name="Lemaire M."/>
            <person name="Mallet S."/>
            <person name="Morel G."/>
            <person name="Richard G.F."/>
            <person name="Sarkar A."/>
            <person name="Savel G."/>
            <person name="Schacherer J."/>
            <person name="Seret M.L."/>
            <person name="Talla E."/>
            <person name="Samson G."/>
            <person name="Jubin C."/>
            <person name="Poulain J."/>
            <person name="Vacherie B."/>
            <person name="Barbe V."/>
            <person name="Pelletier E."/>
            <person name="Sherman D.J."/>
            <person name="Westhof E."/>
            <person name="Weissenbach J."/>
            <person name="Baret P.V."/>
            <person name="Wincker P."/>
            <person name="Gaillardin C."/>
            <person name="Dujon B."/>
            <person name="Souciet J.L."/>
        </authorList>
    </citation>
    <scope>NUCLEOTIDE SEQUENCE [LARGE SCALE GENOMIC DNA]</scope>
    <source>
        <strain evidence="5">CBS 270.75 / DBVPG 7215 / KCTC 17166 / NRRL Y-17582</strain>
    </source>
</reference>
<dbReference type="Proteomes" id="UP000006790">
    <property type="component" value="Chromosome 4"/>
</dbReference>
<feature type="compositionally biased region" description="Polar residues" evidence="2">
    <location>
        <begin position="508"/>
        <end position="530"/>
    </location>
</feature>
<name>G8JTG2_ERECY</name>
<proteinExistence type="predicted"/>
<dbReference type="KEGG" id="erc:Ecym_4250"/>
<dbReference type="InParanoid" id="G8JTG2"/>
<dbReference type="InterPro" id="IPR051826">
    <property type="entry name" value="E3_ubiquitin-ligase_domain"/>
</dbReference>
<gene>
    <name evidence="4" type="ordered locus">Ecym_4250</name>
</gene>
<feature type="compositionally biased region" description="Polar residues" evidence="2">
    <location>
        <begin position="214"/>
        <end position="232"/>
    </location>
</feature>
<feature type="region of interest" description="Disordered" evidence="2">
    <location>
        <begin position="1"/>
        <end position="63"/>
    </location>
</feature>
<feature type="compositionally biased region" description="Polar residues" evidence="2">
    <location>
        <begin position="445"/>
        <end position="454"/>
    </location>
</feature>
<feature type="compositionally biased region" description="Polar residues" evidence="2">
    <location>
        <begin position="627"/>
        <end position="650"/>
    </location>
</feature>
<keyword evidence="1" id="KW-0479">Metal-binding</keyword>
<dbReference type="OMA" id="HIFGREC"/>
<dbReference type="PROSITE" id="PS50089">
    <property type="entry name" value="ZF_RING_2"/>
    <property type="match status" value="1"/>
</dbReference>
<evidence type="ECO:0000313" key="5">
    <source>
        <dbReference type="Proteomes" id="UP000006790"/>
    </source>
</evidence>
<sequence>MSGDYNGTSSNGGSGREGGGAGNGGGGNVGRGDEVGSSSREGDEEGRVERENGGSSGGRSNTRNVTVAIQYSWLNDMRNLGGGGGGVGVRGAGLGGGEDGDPQDRPAGGGPGENGDTFVMSFTDVPDSTSYARFQEVIGIAAQFAVSRVTRRFSLFRGLSKESFEKLPLKSLNEINGDICSICYEDFEDDASVWSKRNRSLDGETSVVKRQRVEGNSTPLQNPSRSTPSVQSPEAADAGTNEVSEVSASGPFAPGADAPDTPAPETSNQMDYKHCPTELPCGHIFGRDCIFKWTKEHNSCPICRSRIVEDEGLNHAINDSPVVMDEFDRQSFERIRQLIYGENATNAGNGNGSGGITLQRHNVIVIRPDSAVFNANIQRDDAVPNVPTTESTSDGEVVAPSEHSHSPRANAGDSNNTTAQHTRLSDGMEALGVIPLALFSLGPTANNRNTNEAPTSSVNNNTTDATNAASDTNSNGGGADGAGSLQMNSNDINRLFDLIANLTGRIQSRRTSSSEDTTISLPQELGSLSGSRPEARPGARPEMSTETPPPSNSNTSRFGLFDFLGRGRRIRNYTQNNGQRFLDTMNEGRRGSALGGRNLFSSGVASFRDRTGVRTVDFNGELPQPTSPASILSDPNTNTNNEPSTASNQQRSEETSP</sequence>
<dbReference type="FunCoup" id="G8JTG2">
    <property type="interactions" value="210"/>
</dbReference>
<feature type="compositionally biased region" description="Low complexity" evidence="2">
    <location>
        <begin position="455"/>
        <end position="474"/>
    </location>
</feature>
<dbReference type="HOGENOM" id="CLU_020039_0_0_1"/>
<dbReference type="Pfam" id="PF13639">
    <property type="entry name" value="zf-RING_2"/>
    <property type="match status" value="1"/>
</dbReference>
<evidence type="ECO:0000256" key="2">
    <source>
        <dbReference type="SAM" id="MobiDB-lite"/>
    </source>
</evidence>
<dbReference type="RefSeq" id="XP_003646132.1">
    <property type="nucleotide sequence ID" value="XM_003646084.1"/>
</dbReference>